<comment type="caution">
    <text evidence="6">The sequence shown here is derived from an EMBL/GenBank/DDBJ whole genome shotgun (WGS) entry which is preliminary data.</text>
</comment>
<reference evidence="6 7" key="1">
    <citation type="submission" date="2021-03" db="EMBL/GenBank/DDBJ databases">
        <title>Sequencing the genomes of 1000 actinobacteria strains.</title>
        <authorList>
            <person name="Klenk H.-P."/>
        </authorList>
    </citation>
    <scope>NUCLEOTIDE SEQUENCE [LARGE SCALE GENOMIC DNA]</scope>
    <source>
        <strain evidence="6 7">DSM 14564</strain>
    </source>
</reference>
<organism evidence="6 7">
    <name type="scientific">Brachybacterium fresconis</name>
    <dbReference type="NCBI Taxonomy" id="173363"/>
    <lineage>
        <taxon>Bacteria</taxon>
        <taxon>Bacillati</taxon>
        <taxon>Actinomycetota</taxon>
        <taxon>Actinomycetes</taxon>
        <taxon>Micrococcales</taxon>
        <taxon>Dermabacteraceae</taxon>
        <taxon>Brachybacterium</taxon>
    </lineage>
</organism>
<dbReference type="EC" id="3.2.1.26" evidence="2"/>
<dbReference type="Proteomes" id="UP000698222">
    <property type="component" value="Unassembled WGS sequence"/>
</dbReference>
<feature type="domain" description="Glycosyl hydrolase family 32 N-terminal" evidence="5">
    <location>
        <begin position="16"/>
        <end position="323"/>
    </location>
</feature>
<accession>A0ABS4YKM4</accession>
<evidence type="ECO:0000313" key="7">
    <source>
        <dbReference type="Proteomes" id="UP000698222"/>
    </source>
</evidence>
<evidence type="ECO:0000256" key="3">
    <source>
        <dbReference type="ARBA" id="ARBA00022801"/>
    </source>
</evidence>
<dbReference type="SMART" id="SM00640">
    <property type="entry name" value="Glyco_32"/>
    <property type="match status" value="1"/>
</dbReference>
<dbReference type="RefSeq" id="WP_209891039.1">
    <property type="nucleotide sequence ID" value="NZ_BAAAJV010000014.1"/>
</dbReference>
<keyword evidence="3 6" id="KW-0378">Hydrolase</keyword>
<evidence type="ECO:0000256" key="2">
    <source>
        <dbReference type="ARBA" id="ARBA00012758"/>
    </source>
</evidence>
<comment type="similarity">
    <text evidence="1">Belongs to the glycosyl hydrolase 32 family.</text>
</comment>
<dbReference type="Pfam" id="PF00251">
    <property type="entry name" value="Glyco_hydro_32N"/>
    <property type="match status" value="1"/>
</dbReference>
<keyword evidence="4 6" id="KW-0326">Glycosidase</keyword>
<evidence type="ECO:0000313" key="6">
    <source>
        <dbReference type="EMBL" id="MBP2409304.1"/>
    </source>
</evidence>
<dbReference type="SUPFAM" id="SSF75005">
    <property type="entry name" value="Arabinanase/levansucrase/invertase"/>
    <property type="match status" value="1"/>
</dbReference>
<dbReference type="CDD" id="cd08996">
    <property type="entry name" value="GH32_FFase"/>
    <property type="match status" value="1"/>
</dbReference>
<dbReference type="Gene3D" id="2.115.10.20">
    <property type="entry name" value="Glycosyl hydrolase domain, family 43"/>
    <property type="match status" value="1"/>
</dbReference>
<dbReference type="InterPro" id="IPR023296">
    <property type="entry name" value="Glyco_hydro_beta-prop_sf"/>
</dbReference>
<sequence length="437" mass="47985">MAETADPHFPSLHRVHPRGWLNDPNGILRTDDGRWHVFFQYNPDSARHENIRWGHMSSSDLVSWHEEPLGPSPRPGEADQDGCWSGVGLIDRAGDPSGVPTLIYSGVDGVDNQLARVLVARLDESATDLVEPGVVAADIPPIPGLIGVRDPFVLTLGGRRWAIQGAGIREDDEYVPAILLYACDDLEHWEYVGPLLRGDDPVAAEHAPADLWECPQLVEIDGRWVLLLSLWRHPDRAERSTIQVNYLVGDLVSGADGIAQFVPSTGGQVDLGPDFYAPQAAVDVDRVLLWGWAWEGLERTQEQIDAQGWSGTLTFPRELRLDGDLLLARVPDELRALRGGRLEITDGEPLDLPVPARAEVRVRGAVRVEIVGSAATTEVLAVDDGPATVFLDGSLLELIPDDATPHTRRLYPEVGDTVRVRGEVEEAWLLVRPDGRT</sequence>
<dbReference type="InterPro" id="IPR001362">
    <property type="entry name" value="Glyco_hydro_32"/>
</dbReference>
<protein>
    <recommendedName>
        <fullName evidence="2">beta-fructofuranosidase</fullName>
        <ecNumber evidence="2">3.2.1.26</ecNumber>
    </recommendedName>
</protein>
<evidence type="ECO:0000256" key="1">
    <source>
        <dbReference type="ARBA" id="ARBA00009902"/>
    </source>
</evidence>
<keyword evidence="7" id="KW-1185">Reference proteome</keyword>
<evidence type="ECO:0000256" key="4">
    <source>
        <dbReference type="ARBA" id="ARBA00023295"/>
    </source>
</evidence>
<proteinExistence type="inferred from homology"/>
<dbReference type="InterPro" id="IPR013148">
    <property type="entry name" value="Glyco_hydro_32_N"/>
</dbReference>
<dbReference type="EMBL" id="JAGIOC010000001">
    <property type="protein sequence ID" value="MBP2409304.1"/>
    <property type="molecule type" value="Genomic_DNA"/>
</dbReference>
<dbReference type="InterPro" id="IPR051214">
    <property type="entry name" value="GH32_Enzymes"/>
</dbReference>
<gene>
    <name evidence="6" type="ORF">JOF44_002207</name>
</gene>
<dbReference type="PANTHER" id="PTHR43101:SF1">
    <property type="entry name" value="BETA-FRUCTOSIDASE"/>
    <property type="match status" value="1"/>
</dbReference>
<evidence type="ECO:0000259" key="5">
    <source>
        <dbReference type="Pfam" id="PF00251"/>
    </source>
</evidence>
<dbReference type="GO" id="GO:0004564">
    <property type="term" value="F:beta-fructofuranosidase activity"/>
    <property type="evidence" value="ECO:0007669"/>
    <property type="project" value="UniProtKB-EC"/>
</dbReference>
<dbReference type="PANTHER" id="PTHR43101">
    <property type="entry name" value="BETA-FRUCTOSIDASE"/>
    <property type="match status" value="1"/>
</dbReference>
<name>A0ABS4YKM4_9MICO</name>